<protein>
    <submittedName>
        <fullName evidence="1">Uncharacterized protein</fullName>
    </submittedName>
</protein>
<sequence>MQQIIKLVQEAKLGTEKVTKHTLLIDDKQQEHGALFFIEVKGKNYKILVPPPHHVALLQEGGPTYQQVLQHKEAMLLK</sequence>
<reference evidence="1 2" key="1">
    <citation type="submission" date="2016-10" db="EMBL/GenBank/DDBJ databases">
        <authorList>
            <person name="de Groot N.N."/>
        </authorList>
    </citation>
    <scope>NUCLEOTIDE SEQUENCE [LARGE SCALE GENOMIC DNA]</scope>
    <source>
        <strain evidence="1 2">DSM 22789</strain>
    </source>
</reference>
<organism evidence="1 2">
    <name type="scientific">Sphingobacterium wenxiniae</name>
    <dbReference type="NCBI Taxonomy" id="683125"/>
    <lineage>
        <taxon>Bacteria</taxon>
        <taxon>Pseudomonadati</taxon>
        <taxon>Bacteroidota</taxon>
        <taxon>Sphingobacteriia</taxon>
        <taxon>Sphingobacteriales</taxon>
        <taxon>Sphingobacteriaceae</taxon>
        <taxon>Sphingobacterium</taxon>
    </lineage>
</organism>
<keyword evidence="2" id="KW-1185">Reference proteome</keyword>
<name>A0A1I6NRL2_9SPHI</name>
<proteinExistence type="predicted"/>
<gene>
    <name evidence="1" type="ORF">SAMN05660206_10136</name>
</gene>
<evidence type="ECO:0000313" key="2">
    <source>
        <dbReference type="Proteomes" id="UP000198785"/>
    </source>
</evidence>
<dbReference type="RefSeq" id="WP_093363159.1">
    <property type="nucleotide sequence ID" value="NZ_FOZZ01000001.1"/>
</dbReference>
<dbReference type="OrthoDB" id="711624at2"/>
<dbReference type="Proteomes" id="UP000198785">
    <property type="component" value="Unassembled WGS sequence"/>
</dbReference>
<dbReference type="STRING" id="683125.SAMN05660206_10136"/>
<dbReference type="AlphaFoldDB" id="A0A1I6NRL2"/>
<dbReference type="EMBL" id="FOZZ01000001">
    <property type="protein sequence ID" value="SFS30540.1"/>
    <property type="molecule type" value="Genomic_DNA"/>
</dbReference>
<evidence type="ECO:0000313" key="1">
    <source>
        <dbReference type="EMBL" id="SFS30540.1"/>
    </source>
</evidence>
<accession>A0A1I6NRL2</accession>